<organism evidence="1 2">
    <name type="scientific">Methanophagales virus PBV299</name>
    <dbReference type="NCBI Taxonomy" id="2987730"/>
    <lineage>
        <taxon>Viruses</taxon>
        <taxon>Duplodnaviria</taxon>
        <taxon>Heunggongvirae</taxon>
        <taxon>Uroviricota</taxon>
        <taxon>Caudoviricetes</taxon>
        <taxon>Nakonvirales</taxon>
        <taxon>Ahpuchviridae</taxon>
        <taxon>Kisinvirus</taxon>
        <taxon>Kisinvirus pescaderoense</taxon>
    </lineage>
</organism>
<accession>A0ABY6GNB6</accession>
<evidence type="ECO:0000313" key="1">
    <source>
        <dbReference type="EMBL" id="UYL64855.1"/>
    </source>
</evidence>
<gene>
    <name evidence="1" type="ORF">OFDIEDLO_00059</name>
</gene>
<sequence>MVGIPIHPSFPYLHTAVFSALLHEMISVPNTILTVSRQFEVSVAREEIADSFLDSPCTHLLMLDSDIVMPQGTLRRMLSVDKEIVVAKYAEKGKMEASHHAYHHSQVPFRRDPKVEVRPSERRELKDVDPMLFGLGCVLIKKEVFERLEKPYFKFTIADERYDDYWRTGEDFFFALKCHHAGFRPVFCDDIEVLHLATVGIRLGKLEGIEWV</sequence>
<dbReference type="SUPFAM" id="SSF53448">
    <property type="entry name" value="Nucleotide-diphospho-sugar transferases"/>
    <property type="match status" value="1"/>
</dbReference>
<name>A0ABY6GNB6_9CAUD</name>
<protein>
    <recommendedName>
        <fullName evidence="3">Glycosyltransferase</fullName>
    </recommendedName>
</protein>
<evidence type="ECO:0008006" key="3">
    <source>
        <dbReference type="Google" id="ProtNLM"/>
    </source>
</evidence>
<dbReference type="Gene3D" id="3.90.550.40">
    <property type="match status" value="1"/>
</dbReference>
<evidence type="ECO:0000313" key="2">
    <source>
        <dbReference type="Proteomes" id="UP001156193"/>
    </source>
</evidence>
<dbReference type="InterPro" id="IPR029044">
    <property type="entry name" value="Nucleotide-diphossugar_trans"/>
</dbReference>
<reference evidence="1 2" key="1">
    <citation type="submission" date="2022-09" db="EMBL/GenBank/DDBJ databases">
        <title>Evolutionary Diversification of Methanotrophic Ca. Methanophagales (ANME-1) and Their Expansive Virome.</title>
        <authorList>
            <person name="Laso-Perez R."/>
            <person name="Wu F."/>
            <person name="Cremiere A."/>
            <person name="Speth D."/>
            <person name="Magyar J.S."/>
            <person name="Krupovic M."/>
            <person name="Orphan V.J."/>
        </authorList>
    </citation>
    <scope>NUCLEOTIDE SEQUENCE [LARGE SCALE GENOMIC DNA]</scope>
    <source>
        <strain evidence="1">PBV299</strain>
    </source>
</reference>
<proteinExistence type="predicted"/>
<keyword evidence="2" id="KW-1185">Reference proteome</keyword>
<dbReference type="Proteomes" id="UP001156193">
    <property type="component" value="Segment"/>
</dbReference>
<dbReference type="EMBL" id="OP413838">
    <property type="protein sequence ID" value="UYL64855.1"/>
    <property type="molecule type" value="Genomic_DNA"/>
</dbReference>